<evidence type="ECO:0000313" key="3">
    <source>
        <dbReference type="Proteomes" id="UP000799777"/>
    </source>
</evidence>
<dbReference type="EMBL" id="ML978221">
    <property type="protein sequence ID" value="KAF2027810.1"/>
    <property type="molecule type" value="Genomic_DNA"/>
</dbReference>
<sequence length="407" mass="45641">MAVLVWVKILEPADHDLGVAPKTSSEALLAVGKREEALEYEEDNVTLSADSEGNVREDRDNDGFPLGRETAQGQSSKATRPTVSYLGRIGAHIEIVADEELPLEGASVSQAKDTWNVARLTAANLARLNNQALAPEDLNPKDSISTLTSVDNISDLKPEDEDDFRASTDAAHLFNAFATLKYNNNPFDRPHWLTGLAKPLPHPALTALENFAVQTRFWHDEIVRLTQFRRTLPTPSNIPSSGGQWHFEHFGGTEEVRKVVGRKYEIVFTRGVWKFMVGSEVRRRVLDEFPVDSAGEMLGSGAWDEDAEGQRLDREIDVNDGWFDVWEEGVESELEEMDEEGEVDREEIGIGEDVDGLEDLEDIEIDNDDDLMEEDEDNEIGLDVDKCELMESIPDDEDVWEDLEDLD</sequence>
<feature type="compositionally biased region" description="Basic and acidic residues" evidence="1">
    <location>
        <begin position="53"/>
        <end position="62"/>
    </location>
</feature>
<evidence type="ECO:0000256" key="1">
    <source>
        <dbReference type="SAM" id="MobiDB-lite"/>
    </source>
</evidence>
<feature type="region of interest" description="Disordered" evidence="1">
    <location>
        <begin position="41"/>
        <end position="79"/>
    </location>
</feature>
<dbReference type="Proteomes" id="UP000799777">
    <property type="component" value="Unassembled WGS sequence"/>
</dbReference>
<name>A0A9P4LK38_9PLEO</name>
<gene>
    <name evidence="2" type="ORF">EK21DRAFT_114446</name>
</gene>
<reference evidence="2" key="1">
    <citation type="journal article" date="2020" name="Stud. Mycol.">
        <title>101 Dothideomycetes genomes: a test case for predicting lifestyles and emergence of pathogens.</title>
        <authorList>
            <person name="Haridas S."/>
            <person name="Albert R."/>
            <person name="Binder M."/>
            <person name="Bloem J."/>
            <person name="Labutti K."/>
            <person name="Salamov A."/>
            <person name="Andreopoulos B."/>
            <person name="Baker S."/>
            <person name="Barry K."/>
            <person name="Bills G."/>
            <person name="Bluhm B."/>
            <person name="Cannon C."/>
            <person name="Castanera R."/>
            <person name="Culley D."/>
            <person name="Daum C."/>
            <person name="Ezra D."/>
            <person name="Gonzalez J."/>
            <person name="Henrissat B."/>
            <person name="Kuo A."/>
            <person name="Liang C."/>
            <person name="Lipzen A."/>
            <person name="Lutzoni F."/>
            <person name="Magnuson J."/>
            <person name="Mondo S."/>
            <person name="Nolan M."/>
            <person name="Ohm R."/>
            <person name="Pangilinan J."/>
            <person name="Park H.-J."/>
            <person name="Ramirez L."/>
            <person name="Alfaro M."/>
            <person name="Sun H."/>
            <person name="Tritt A."/>
            <person name="Yoshinaga Y."/>
            <person name="Zwiers L.-H."/>
            <person name="Turgeon B."/>
            <person name="Goodwin S."/>
            <person name="Spatafora J."/>
            <person name="Crous P."/>
            <person name="Grigoriev I."/>
        </authorList>
    </citation>
    <scope>NUCLEOTIDE SEQUENCE</scope>
    <source>
        <strain evidence="2">CBS 110217</strain>
    </source>
</reference>
<protein>
    <submittedName>
        <fullName evidence="2">Uncharacterized protein</fullName>
    </submittedName>
</protein>
<organism evidence="2 3">
    <name type="scientific">Setomelanomma holmii</name>
    <dbReference type="NCBI Taxonomy" id="210430"/>
    <lineage>
        <taxon>Eukaryota</taxon>
        <taxon>Fungi</taxon>
        <taxon>Dikarya</taxon>
        <taxon>Ascomycota</taxon>
        <taxon>Pezizomycotina</taxon>
        <taxon>Dothideomycetes</taxon>
        <taxon>Pleosporomycetidae</taxon>
        <taxon>Pleosporales</taxon>
        <taxon>Pleosporineae</taxon>
        <taxon>Phaeosphaeriaceae</taxon>
        <taxon>Setomelanomma</taxon>
    </lineage>
</organism>
<evidence type="ECO:0000313" key="2">
    <source>
        <dbReference type="EMBL" id="KAF2027810.1"/>
    </source>
</evidence>
<comment type="caution">
    <text evidence="2">The sequence shown here is derived from an EMBL/GenBank/DDBJ whole genome shotgun (WGS) entry which is preliminary data.</text>
</comment>
<proteinExistence type="predicted"/>
<accession>A0A9P4LK38</accession>
<keyword evidence="3" id="KW-1185">Reference proteome</keyword>
<dbReference type="OrthoDB" id="3801045at2759"/>
<dbReference type="AlphaFoldDB" id="A0A9P4LK38"/>